<proteinExistence type="predicted"/>
<evidence type="ECO:0000313" key="1">
    <source>
        <dbReference type="EMBL" id="KAI7789725.1"/>
    </source>
</evidence>
<reference evidence="1" key="1">
    <citation type="submission" date="2021-02" db="EMBL/GenBank/DDBJ databases">
        <title>Comparative genomics reveals that relaxation of natural selection precedes convergent phenotypic evolution of cavefish.</title>
        <authorList>
            <person name="Peng Z."/>
        </authorList>
    </citation>
    <scope>NUCLEOTIDE SEQUENCE</scope>
    <source>
        <tissue evidence="1">Muscle</tissue>
    </source>
</reference>
<sequence>KRLLAQKASRDSESFSGPCSHNEFVVQHQLTGGASLTPTPYNQPRDPLKGLFGAWVCSYTFTKPPSVSNSTCPVGG</sequence>
<keyword evidence="2" id="KW-1185">Reference proteome</keyword>
<protein>
    <submittedName>
        <fullName evidence="1">Uncharacterized protein</fullName>
    </submittedName>
</protein>
<dbReference type="Proteomes" id="UP001059041">
    <property type="component" value="Unassembled WGS sequence"/>
</dbReference>
<accession>A0A9W7T353</accession>
<comment type="caution">
    <text evidence="1">The sequence shown here is derived from an EMBL/GenBank/DDBJ whole genome shotgun (WGS) entry which is preliminary data.</text>
</comment>
<organism evidence="1 2">
    <name type="scientific">Triplophysa rosa</name>
    <name type="common">Cave loach</name>
    <dbReference type="NCBI Taxonomy" id="992332"/>
    <lineage>
        <taxon>Eukaryota</taxon>
        <taxon>Metazoa</taxon>
        <taxon>Chordata</taxon>
        <taxon>Craniata</taxon>
        <taxon>Vertebrata</taxon>
        <taxon>Euteleostomi</taxon>
        <taxon>Actinopterygii</taxon>
        <taxon>Neopterygii</taxon>
        <taxon>Teleostei</taxon>
        <taxon>Ostariophysi</taxon>
        <taxon>Cypriniformes</taxon>
        <taxon>Nemacheilidae</taxon>
        <taxon>Triplophysa</taxon>
    </lineage>
</organism>
<gene>
    <name evidence="1" type="ORF">IRJ41_011312</name>
</gene>
<name>A0A9W7T353_TRIRA</name>
<dbReference type="AlphaFoldDB" id="A0A9W7T353"/>
<dbReference type="EMBL" id="JAFHDT010000369">
    <property type="protein sequence ID" value="KAI7789725.1"/>
    <property type="molecule type" value="Genomic_DNA"/>
</dbReference>
<evidence type="ECO:0000313" key="2">
    <source>
        <dbReference type="Proteomes" id="UP001059041"/>
    </source>
</evidence>
<feature type="non-terminal residue" evidence="1">
    <location>
        <position position="76"/>
    </location>
</feature>